<dbReference type="Gene3D" id="3.40.50.300">
    <property type="entry name" value="P-loop containing nucleotide triphosphate hydrolases"/>
    <property type="match status" value="1"/>
</dbReference>
<proteinExistence type="predicted"/>
<evidence type="ECO:0000313" key="2">
    <source>
        <dbReference type="Proteomes" id="UP000184315"/>
    </source>
</evidence>
<keyword evidence="2" id="KW-1185">Reference proteome</keyword>
<name>A0A1J1LUC4_9CYAN</name>
<dbReference type="InterPro" id="IPR027417">
    <property type="entry name" value="P-loop_NTPase"/>
</dbReference>
<evidence type="ECO:0000313" key="1">
    <source>
        <dbReference type="EMBL" id="CUR36200.1"/>
    </source>
</evidence>
<dbReference type="Pfam" id="PF03237">
    <property type="entry name" value="Terminase_6N"/>
    <property type="match status" value="1"/>
</dbReference>
<organism evidence="1 2">
    <name type="scientific">Planktothrix tepida PCC 9214</name>
    <dbReference type="NCBI Taxonomy" id="671072"/>
    <lineage>
        <taxon>Bacteria</taxon>
        <taxon>Bacillati</taxon>
        <taxon>Cyanobacteriota</taxon>
        <taxon>Cyanophyceae</taxon>
        <taxon>Oscillatoriophycideae</taxon>
        <taxon>Oscillatoriales</taxon>
        <taxon>Microcoleaceae</taxon>
        <taxon>Planktothrix</taxon>
    </lineage>
</organism>
<dbReference type="STRING" id="671072.PL9214920003"/>
<dbReference type="EMBL" id="CZDF01000192">
    <property type="protein sequence ID" value="CUR36200.1"/>
    <property type="molecule type" value="Genomic_DNA"/>
</dbReference>
<dbReference type="OrthoDB" id="9768556at2"/>
<protein>
    <submittedName>
        <fullName evidence="1">Uncharacterized protein</fullName>
    </submittedName>
</protein>
<dbReference type="AlphaFoldDB" id="A0A1J1LUC4"/>
<accession>A0A1J1LUC4</accession>
<sequence>MIRVPMNLKNQKKLQTREDFRANLPDTWEEFISLLKIRSGENYKQFIAYDYQSKLIGLCEKESTILIIKSRQLGITQTIASYFLFKACKNPAYSAICFSRTQDDVSALSRRVRDMALQLQQYGIELLIDNVGLIKLKNLGEIYFKNSAKEGSRSYDSVSDFLFDEAAFVPTIESIYSASSASSSMVSKSLKVIVSTPGSKLNWFYKQANLNSEEPIDTICNNVVNGLLPPFYSLKEGGLNKIFIHWKVHPIYSKREDYLEYRKEQDQTSIEVINREYNLTFEEIEEHGIFNSKIIQNSSIEQTLESPLKGFEYFIGIDTATIGNDYFVATIFQWDKKKFKQIYLYQDRINRKSC</sequence>
<dbReference type="Proteomes" id="UP000184315">
    <property type="component" value="Unassembled WGS sequence"/>
</dbReference>
<dbReference type="Gene3D" id="3.30.420.240">
    <property type="match status" value="1"/>
</dbReference>
<reference evidence="2" key="1">
    <citation type="submission" date="2015-10" db="EMBL/GenBank/DDBJ databases">
        <authorList>
            <person name="Regsiter A."/>
            <person name="william w."/>
        </authorList>
    </citation>
    <scope>NUCLEOTIDE SEQUENCE [LARGE SCALE GENOMIC DNA]</scope>
</reference>
<gene>
    <name evidence="1" type="ORF">PL9214920003</name>
</gene>